<reference evidence="7" key="1">
    <citation type="submission" date="2019-12" db="EMBL/GenBank/DDBJ databases">
        <title>Actinomadura physcomitrii sp. nov., a novel actinomycete isolated from moss [Physcomitrium sphaericum (Ludw) Fuernr].</title>
        <authorList>
            <person name="Zhuang X."/>
        </authorList>
    </citation>
    <scope>NUCLEOTIDE SEQUENCE [LARGE SCALE GENOMIC DNA]</scope>
    <source>
        <strain evidence="7">LD22</strain>
    </source>
</reference>
<evidence type="ECO:0000256" key="4">
    <source>
        <dbReference type="ARBA" id="ARBA00022827"/>
    </source>
</evidence>
<evidence type="ECO:0000256" key="1">
    <source>
        <dbReference type="ARBA" id="ARBA00001974"/>
    </source>
</evidence>
<dbReference type="Gene3D" id="3.30.465.10">
    <property type="match status" value="1"/>
</dbReference>
<dbReference type="InterPro" id="IPR015345">
    <property type="entry name" value="Cytokinin_DH_FAD/cytokin-bd"/>
</dbReference>
<dbReference type="Pfam" id="PF09265">
    <property type="entry name" value="Cytokin-bind"/>
    <property type="match status" value="1"/>
</dbReference>
<accession>A0A6I4MBQ5</accession>
<gene>
    <name evidence="7" type="ORF">F8568_004040</name>
</gene>
<dbReference type="SUPFAM" id="SSF56176">
    <property type="entry name" value="FAD-binding/transporter-associated domain-like"/>
    <property type="match status" value="1"/>
</dbReference>
<dbReference type="InterPro" id="IPR006094">
    <property type="entry name" value="Oxid_FAD_bind_N"/>
</dbReference>
<comment type="cofactor">
    <cofactor evidence="1">
        <name>FAD</name>
        <dbReference type="ChEBI" id="CHEBI:57692"/>
    </cofactor>
</comment>
<dbReference type="GO" id="GO:0071949">
    <property type="term" value="F:FAD binding"/>
    <property type="evidence" value="ECO:0007669"/>
    <property type="project" value="InterPro"/>
</dbReference>
<keyword evidence="4" id="KW-0274">FAD</keyword>
<dbReference type="InterPro" id="IPR016170">
    <property type="entry name" value="Cytok_DH_C_sf"/>
</dbReference>
<name>A0A6I4MBQ5_9ACTN</name>
<organism evidence="7 8">
    <name type="scientific">Actinomadura physcomitrii</name>
    <dbReference type="NCBI Taxonomy" id="2650748"/>
    <lineage>
        <taxon>Bacteria</taxon>
        <taxon>Bacillati</taxon>
        <taxon>Actinomycetota</taxon>
        <taxon>Actinomycetes</taxon>
        <taxon>Streptosporangiales</taxon>
        <taxon>Thermomonosporaceae</taxon>
        <taxon>Actinomadura</taxon>
    </lineage>
</organism>
<sequence>MRDFGGIVERAPARVVRPAGADEVAEALREARARRLEAVPRGCGHSTSGQSLTSGICLDMRGLAGVRDVSPGHAVAGAGTTWREVLAATLPLGLAPPVLTDFLDVTVGGTVSAAGVGGTSHLHGTQADNVVALDVVRDGRVLACSPSVRPELFDAVRGGLGRHGVITTATLRLVPAPERILTCTIPCPDAAALLRLQGGIAADDVSGQAKPSPDGWRYELKATLYGDGPVPPGTTETEEAPFLAFADRMRPDVEELVALGEWARPHPWVMVFLPRDRAAGVIEATLEEMTPRDLGFSGVVLVKALRVGHVPMLAAPPEPVLFSVLKTASPGCAPVAEMLAADRVLLDRARAAGGTAYRVGAIPDGPSTAPGR</sequence>
<dbReference type="GO" id="GO:0009690">
    <property type="term" value="P:cytokinin metabolic process"/>
    <property type="evidence" value="ECO:0007669"/>
    <property type="project" value="InterPro"/>
</dbReference>
<proteinExistence type="inferred from homology"/>
<keyword evidence="3" id="KW-0285">Flavoprotein</keyword>
<dbReference type="SUPFAM" id="SSF55103">
    <property type="entry name" value="FAD-linked oxidases, C-terminal domain"/>
    <property type="match status" value="1"/>
</dbReference>
<protein>
    <submittedName>
        <fullName evidence="7">FAD-binding protein</fullName>
    </submittedName>
</protein>
<dbReference type="EMBL" id="WBMS02000003">
    <property type="protein sequence ID" value="MVZ99555.1"/>
    <property type="molecule type" value="Genomic_DNA"/>
</dbReference>
<dbReference type="Gene3D" id="3.40.462.10">
    <property type="entry name" value="FAD-linked oxidases, C-terminal domain"/>
    <property type="match status" value="1"/>
</dbReference>
<dbReference type="Proteomes" id="UP000462055">
    <property type="component" value="Unassembled WGS sequence"/>
</dbReference>
<dbReference type="AlphaFoldDB" id="A0A6I4MBQ5"/>
<comment type="caution">
    <text evidence="7">The sequence shown here is derived from an EMBL/GenBank/DDBJ whole genome shotgun (WGS) entry which is preliminary data.</text>
</comment>
<dbReference type="InterPro" id="IPR036318">
    <property type="entry name" value="FAD-bd_PCMH-like_sf"/>
</dbReference>
<dbReference type="GO" id="GO:0019139">
    <property type="term" value="F:cytokinin dehydrogenase activity"/>
    <property type="evidence" value="ECO:0007669"/>
    <property type="project" value="InterPro"/>
</dbReference>
<evidence type="ECO:0000313" key="8">
    <source>
        <dbReference type="Proteomes" id="UP000462055"/>
    </source>
</evidence>
<dbReference type="PANTHER" id="PTHR13878">
    <property type="entry name" value="GULONOLACTONE OXIDASE"/>
    <property type="match status" value="1"/>
</dbReference>
<dbReference type="InterPro" id="IPR050432">
    <property type="entry name" value="FAD-linked_Oxidoreductases_BP"/>
</dbReference>
<dbReference type="PROSITE" id="PS51387">
    <property type="entry name" value="FAD_PCMH"/>
    <property type="match status" value="1"/>
</dbReference>
<dbReference type="RefSeq" id="WP_151591509.1">
    <property type="nucleotide sequence ID" value="NZ_WBMS02000003.1"/>
</dbReference>
<dbReference type="Gene3D" id="3.30.43.10">
    <property type="entry name" value="Uridine Diphospho-n-acetylenolpyruvylglucosamine Reductase, domain 2"/>
    <property type="match status" value="1"/>
</dbReference>
<dbReference type="PANTHER" id="PTHR13878:SF53">
    <property type="entry name" value="CYTOKININ DEHYDROGENASE 6"/>
    <property type="match status" value="1"/>
</dbReference>
<dbReference type="Pfam" id="PF01565">
    <property type="entry name" value="FAD_binding_4"/>
    <property type="match status" value="1"/>
</dbReference>
<evidence type="ECO:0000259" key="6">
    <source>
        <dbReference type="PROSITE" id="PS51387"/>
    </source>
</evidence>
<dbReference type="InterPro" id="IPR016169">
    <property type="entry name" value="FAD-bd_PCMH_sub2"/>
</dbReference>
<dbReference type="InterPro" id="IPR016164">
    <property type="entry name" value="FAD-linked_Oxase-like_C"/>
</dbReference>
<keyword evidence="8" id="KW-1185">Reference proteome</keyword>
<dbReference type="InterPro" id="IPR016167">
    <property type="entry name" value="FAD-bd_PCMH_sub1"/>
</dbReference>
<evidence type="ECO:0000313" key="7">
    <source>
        <dbReference type="EMBL" id="MVZ99555.1"/>
    </source>
</evidence>
<feature type="domain" description="FAD-binding PCMH-type" evidence="6">
    <location>
        <begin position="8"/>
        <end position="176"/>
    </location>
</feature>
<dbReference type="InterPro" id="IPR016166">
    <property type="entry name" value="FAD-bd_PCMH"/>
</dbReference>
<evidence type="ECO:0000256" key="5">
    <source>
        <dbReference type="ARBA" id="ARBA00023002"/>
    </source>
</evidence>
<comment type="similarity">
    <text evidence="2">Belongs to the oxygen-dependent FAD-linked oxidoreductase family.</text>
</comment>
<keyword evidence="5" id="KW-0560">Oxidoreductase</keyword>
<evidence type="ECO:0000256" key="2">
    <source>
        <dbReference type="ARBA" id="ARBA00005466"/>
    </source>
</evidence>
<evidence type="ECO:0000256" key="3">
    <source>
        <dbReference type="ARBA" id="ARBA00022630"/>
    </source>
</evidence>